<evidence type="ECO:0000313" key="6">
    <source>
        <dbReference type="EMBL" id="MCB6183582.1"/>
    </source>
</evidence>
<dbReference type="RefSeq" id="WP_227180364.1">
    <property type="nucleotide sequence ID" value="NZ_JAJBZT010000004.1"/>
</dbReference>
<gene>
    <name evidence="6" type="primary">rmuC</name>
    <name evidence="6" type="ORF">LIN78_08480</name>
</gene>
<name>A0ABS8D622_9NEIS</name>
<keyword evidence="4" id="KW-0233">DNA recombination</keyword>
<comment type="caution">
    <text evidence="6">The sequence shown here is derived from an EMBL/GenBank/DDBJ whole genome shotgun (WGS) entry which is preliminary data.</text>
</comment>
<proteinExistence type="inferred from homology"/>
<comment type="function">
    <text evidence="1">Involved in DNA recombination.</text>
</comment>
<dbReference type="EMBL" id="JAJBZT010000004">
    <property type="protein sequence ID" value="MCB6183582.1"/>
    <property type="molecule type" value="Genomic_DNA"/>
</dbReference>
<keyword evidence="5" id="KW-1133">Transmembrane helix</keyword>
<evidence type="ECO:0000256" key="2">
    <source>
        <dbReference type="ARBA" id="ARBA00009840"/>
    </source>
</evidence>
<keyword evidence="5" id="KW-0472">Membrane</keyword>
<dbReference type="PANTHER" id="PTHR30563:SF0">
    <property type="entry name" value="DNA RECOMBINATION PROTEIN RMUC"/>
    <property type="match status" value="1"/>
</dbReference>
<dbReference type="InterPro" id="IPR003798">
    <property type="entry name" value="DNA_recombination_RmuC"/>
</dbReference>
<comment type="similarity">
    <text evidence="2">Belongs to the RmuC family.</text>
</comment>
<dbReference type="Pfam" id="PF02646">
    <property type="entry name" value="RmuC"/>
    <property type="match status" value="1"/>
</dbReference>
<evidence type="ECO:0000313" key="7">
    <source>
        <dbReference type="Proteomes" id="UP001165395"/>
    </source>
</evidence>
<keyword evidence="5" id="KW-0812">Transmembrane</keyword>
<reference evidence="6" key="1">
    <citation type="submission" date="2021-10" db="EMBL/GenBank/DDBJ databases">
        <title>The complete genome sequence of Leeia sp. TBRC 13508.</title>
        <authorList>
            <person name="Charoenyingcharoen P."/>
            <person name="Yukphan P."/>
        </authorList>
    </citation>
    <scope>NUCLEOTIDE SEQUENCE</scope>
    <source>
        <strain evidence="6">TBRC 13508</strain>
    </source>
</reference>
<keyword evidence="7" id="KW-1185">Reference proteome</keyword>
<feature type="transmembrane region" description="Helical" evidence="5">
    <location>
        <begin position="6"/>
        <end position="25"/>
    </location>
</feature>
<evidence type="ECO:0000256" key="4">
    <source>
        <dbReference type="ARBA" id="ARBA00023172"/>
    </source>
</evidence>
<organism evidence="6 7">
    <name type="scientific">Leeia speluncae</name>
    <dbReference type="NCBI Taxonomy" id="2884804"/>
    <lineage>
        <taxon>Bacteria</taxon>
        <taxon>Pseudomonadati</taxon>
        <taxon>Pseudomonadota</taxon>
        <taxon>Betaproteobacteria</taxon>
        <taxon>Neisseriales</taxon>
        <taxon>Leeiaceae</taxon>
        <taxon>Leeia</taxon>
    </lineage>
</organism>
<evidence type="ECO:0000256" key="5">
    <source>
        <dbReference type="SAM" id="Phobius"/>
    </source>
</evidence>
<accession>A0ABS8D622</accession>
<dbReference type="PANTHER" id="PTHR30563">
    <property type="entry name" value="DNA RECOMBINATION PROTEIN RMUC"/>
    <property type="match status" value="1"/>
</dbReference>
<dbReference type="Proteomes" id="UP001165395">
    <property type="component" value="Unassembled WGS sequence"/>
</dbReference>
<keyword evidence="3" id="KW-0175">Coiled coil</keyword>
<evidence type="ECO:0000256" key="1">
    <source>
        <dbReference type="ARBA" id="ARBA00003416"/>
    </source>
</evidence>
<protein>
    <submittedName>
        <fullName evidence="6">DNA recombination protein RmuC</fullName>
    </submittedName>
</protein>
<sequence>MDLTLIQLIVSTLAVLVAAFVFIALRKLSNRLSDLPSADQLNLNHREMLMDLQRGLSEQSTRLSQALQESSERQQRIQMEFSERLRHMIQSTNESLRQAVSQELNQTRQGMEQLNRFQHERLSQLQQHHLQTLGDLKFEMQARQDQLRMELIEKMSAVLAEHGVQSQTILQETMRHVSGALIENIEKLNLTVAERLDQISGKMNERLEDGFKKTNETFASVMARLAVIDEAQKKIDGLTSNVVSLQELLGDKRSRGAFGEVQLEHLVRNLLPEQVIQFQAVLSTGVRADCLLDLPAPTGKVVVDAKFPLENYQRMFDLPSDIERKGARSNFVKDVKKHIDDIANKYILPGETSDGAVMFVPAEAVFAEIHAYHEELVSYAQQKRVWIVSPTTLMAVLNTARAVLRDAQMREQLHVMQKELVKLAEEFLRFDKRMKNLATHIEQAHKDVQEVHITSQKISKRFAAIEHVQLDEEVESMAEQQNTSAIEER</sequence>
<evidence type="ECO:0000256" key="3">
    <source>
        <dbReference type="ARBA" id="ARBA00023054"/>
    </source>
</evidence>